<dbReference type="GO" id="GO:0006417">
    <property type="term" value="P:regulation of translation"/>
    <property type="evidence" value="ECO:0007669"/>
    <property type="project" value="UniProtKB-KW"/>
</dbReference>
<dbReference type="SUPFAM" id="SSF55159">
    <property type="entry name" value="eIF1-like"/>
    <property type="match status" value="1"/>
</dbReference>
<keyword evidence="6" id="KW-0396">Initiation factor</keyword>
<dbReference type="InterPro" id="IPR050318">
    <property type="entry name" value="DENR/SUI1_TIF"/>
</dbReference>
<dbReference type="PIRSF" id="PIRSF037511">
    <property type="entry name" value="Transl_init_SUI1_pro"/>
    <property type="match status" value="1"/>
</dbReference>
<dbReference type="PROSITE" id="PS50296">
    <property type="entry name" value="SUI1"/>
    <property type="match status" value="1"/>
</dbReference>
<evidence type="ECO:0000256" key="2">
    <source>
        <dbReference type="ARBA" id="ARBA00022845"/>
    </source>
</evidence>
<dbReference type="GO" id="GO:0003729">
    <property type="term" value="F:mRNA binding"/>
    <property type="evidence" value="ECO:0007669"/>
    <property type="project" value="TreeGrafter"/>
</dbReference>
<name>A0A953LXF3_9BACT</name>
<accession>A0A953LXF3</accession>
<organism evidence="6 7">
    <name type="scientific">Candidatus Nitrobium versatile</name>
    <dbReference type="NCBI Taxonomy" id="2884831"/>
    <lineage>
        <taxon>Bacteria</taxon>
        <taxon>Pseudomonadati</taxon>
        <taxon>Nitrospirota</taxon>
        <taxon>Nitrospiria</taxon>
        <taxon>Nitrospirales</taxon>
        <taxon>Nitrospiraceae</taxon>
        <taxon>Candidatus Nitrobium</taxon>
    </lineage>
</organism>
<dbReference type="EMBL" id="JAIOIV010000095">
    <property type="protein sequence ID" value="MBZ0156916.1"/>
    <property type="molecule type" value="Genomic_DNA"/>
</dbReference>
<dbReference type="Gene3D" id="3.30.780.10">
    <property type="entry name" value="SUI1-like domain"/>
    <property type="match status" value="1"/>
</dbReference>
<evidence type="ECO:0000313" key="7">
    <source>
        <dbReference type="Proteomes" id="UP000705867"/>
    </source>
</evidence>
<dbReference type="AlphaFoldDB" id="A0A953LXF3"/>
<sequence length="116" mass="12633">MSREQSKRVYSTEQPVPRTARKENPAVPASGTPAPPERQQVTVRLERKGRGGKTVSVISGLQGAASEREALLKQLKTRLGTGGTVREDVLEIQGDHRDALCRMLQGLGYRPKRSGG</sequence>
<dbReference type="CDD" id="cd11567">
    <property type="entry name" value="YciH_like"/>
    <property type="match status" value="1"/>
</dbReference>
<reference evidence="6" key="2">
    <citation type="submission" date="2021-08" db="EMBL/GenBank/DDBJ databases">
        <authorList>
            <person name="Dalcin Martins P."/>
        </authorList>
    </citation>
    <scope>NUCLEOTIDE SEQUENCE</scope>
    <source>
        <strain evidence="6">MAG_39</strain>
    </source>
</reference>
<gene>
    <name evidence="6" type="ORF">K8I29_12000</name>
</gene>
<feature type="region of interest" description="Disordered" evidence="4">
    <location>
        <begin position="1"/>
        <end position="42"/>
    </location>
</feature>
<evidence type="ECO:0000256" key="3">
    <source>
        <dbReference type="ARBA" id="ARBA00022917"/>
    </source>
</evidence>
<comment type="caution">
    <text evidence="6">The sequence shown here is derived from an EMBL/GenBank/DDBJ whole genome shotgun (WGS) entry which is preliminary data.</text>
</comment>
<proteinExistence type="inferred from homology"/>
<keyword evidence="2" id="KW-0810">Translation regulation</keyword>
<dbReference type="InterPro" id="IPR005872">
    <property type="entry name" value="SUI1_arc_bac"/>
</dbReference>
<dbReference type="InterPro" id="IPR001950">
    <property type="entry name" value="SUI1"/>
</dbReference>
<reference evidence="6" key="1">
    <citation type="journal article" date="2021" name="bioRxiv">
        <title>Unraveling nitrogen, sulfur and carbon metabolic pathways and microbial community transcriptional responses to substrate deprivation and toxicity stresses in a bioreactor mimicking anoxic brackish coastal sediment conditions.</title>
        <authorList>
            <person name="Martins P.D."/>
            <person name="Echeveste M.J."/>
            <person name="Arshad A."/>
            <person name="Kurth J."/>
            <person name="Ouboter H."/>
            <person name="Jetten M.S.M."/>
            <person name="Welte C.U."/>
        </authorList>
    </citation>
    <scope>NUCLEOTIDE SEQUENCE</scope>
    <source>
        <strain evidence="6">MAG_39</strain>
    </source>
</reference>
<dbReference type="PANTHER" id="PTHR12789:SF0">
    <property type="entry name" value="DENSITY-REGULATED PROTEIN"/>
    <property type="match status" value="1"/>
</dbReference>
<dbReference type="InterPro" id="IPR036877">
    <property type="entry name" value="SUI1_dom_sf"/>
</dbReference>
<feature type="domain" description="SUI1" evidence="5">
    <location>
        <begin position="48"/>
        <end position="108"/>
    </location>
</feature>
<evidence type="ECO:0000256" key="4">
    <source>
        <dbReference type="SAM" id="MobiDB-lite"/>
    </source>
</evidence>
<evidence type="ECO:0000256" key="1">
    <source>
        <dbReference type="ARBA" id="ARBA00005422"/>
    </source>
</evidence>
<evidence type="ECO:0000313" key="6">
    <source>
        <dbReference type="EMBL" id="MBZ0156916.1"/>
    </source>
</evidence>
<protein>
    <submittedName>
        <fullName evidence="6">Translation initiation factor</fullName>
    </submittedName>
</protein>
<dbReference type="GO" id="GO:0001731">
    <property type="term" value="P:formation of translation preinitiation complex"/>
    <property type="evidence" value="ECO:0007669"/>
    <property type="project" value="TreeGrafter"/>
</dbReference>
<keyword evidence="3" id="KW-0648">Protein biosynthesis</keyword>
<comment type="similarity">
    <text evidence="1">Belongs to the SUI1 family.</text>
</comment>
<evidence type="ECO:0000259" key="5">
    <source>
        <dbReference type="PROSITE" id="PS50296"/>
    </source>
</evidence>
<dbReference type="GO" id="GO:0003743">
    <property type="term" value="F:translation initiation factor activity"/>
    <property type="evidence" value="ECO:0007669"/>
    <property type="project" value="UniProtKB-KW"/>
</dbReference>
<dbReference type="PANTHER" id="PTHR12789">
    <property type="entry name" value="DENSITY-REGULATED PROTEIN HOMOLOG"/>
    <property type="match status" value="1"/>
</dbReference>
<dbReference type="Proteomes" id="UP000705867">
    <property type="component" value="Unassembled WGS sequence"/>
</dbReference>
<dbReference type="Pfam" id="PF01253">
    <property type="entry name" value="SUI1"/>
    <property type="match status" value="1"/>
</dbReference>
<dbReference type="GO" id="GO:0002188">
    <property type="term" value="P:translation reinitiation"/>
    <property type="evidence" value="ECO:0007669"/>
    <property type="project" value="TreeGrafter"/>
</dbReference>